<proteinExistence type="predicted"/>
<protein>
    <submittedName>
        <fullName evidence="1">Uncharacterized protein</fullName>
    </submittedName>
</protein>
<sequence>MISEKSGLVVPVVLWGPKPPRSRIKQISSIRNGKIILTGSEDGIVMQWMVDESLGWIQPQMAMLAHKTCISCISPNSTSVSASKFISCSEDSMRIIDSMRTNYVLRKMKPYACKNLHEILFCVGDYTDVVAIHPHDLNVLYTLNSRAEPDWMNSITLVKPNDKIGNSSSFDF</sequence>
<dbReference type="EMBL" id="CAVMJV010000005">
    <property type="protein sequence ID" value="CAK5029355.1"/>
    <property type="molecule type" value="Genomic_DNA"/>
</dbReference>
<name>A0ACB0Y2Z1_MELEN</name>
<comment type="caution">
    <text evidence="1">The sequence shown here is derived from an EMBL/GenBank/DDBJ whole genome shotgun (WGS) entry which is preliminary data.</text>
</comment>
<organism evidence="1 2">
    <name type="scientific">Meloidogyne enterolobii</name>
    <name type="common">Root-knot nematode worm</name>
    <name type="synonym">Meloidogyne mayaguensis</name>
    <dbReference type="NCBI Taxonomy" id="390850"/>
    <lineage>
        <taxon>Eukaryota</taxon>
        <taxon>Metazoa</taxon>
        <taxon>Ecdysozoa</taxon>
        <taxon>Nematoda</taxon>
        <taxon>Chromadorea</taxon>
        <taxon>Rhabditida</taxon>
        <taxon>Tylenchina</taxon>
        <taxon>Tylenchomorpha</taxon>
        <taxon>Tylenchoidea</taxon>
        <taxon>Meloidogynidae</taxon>
        <taxon>Meloidogyninae</taxon>
        <taxon>Meloidogyne</taxon>
    </lineage>
</organism>
<evidence type="ECO:0000313" key="1">
    <source>
        <dbReference type="EMBL" id="CAK5029355.1"/>
    </source>
</evidence>
<reference evidence="1" key="1">
    <citation type="submission" date="2023-11" db="EMBL/GenBank/DDBJ databases">
        <authorList>
            <person name="Poullet M."/>
        </authorList>
    </citation>
    <scope>NUCLEOTIDE SEQUENCE</scope>
    <source>
        <strain evidence="1">E1834</strain>
    </source>
</reference>
<keyword evidence="2" id="KW-1185">Reference proteome</keyword>
<evidence type="ECO:0000313" key="2">
    <source>
        <dbReference type="Proteomes" id="UP001497535"/>
    </source>
</evidence>
<gene>
    <name evidence="1" type="ORF">MENTE1834_LOCUS6889</name>
</gene>
<accession>A0ACB0Y2Z1</accession>
<dbReference type="Proteomes" id="UP001497535">
    <property type="component" value="Unassembled WGS sequence"/>
</dbReference>